<dbReference type="EMBL" id="JACHVY010000001">
    <property type="protein sequence ID" value="MBB2899454.1"/>
    <property type="molecule type" value="Genomic_DNA"/>
</dbReference>
<dbReference type="Proteomes" id="UP000533269">
    <property type="component" value="Unassembled WGS sequence"/>
</dbReference>
<proteinExistence type="predicted"/>
<sequence>MSGNPRNIPLEPAAQAFVDATSEPPFLYQLAPEDGRKAVDSVQDEPIDKPDVDEQWITVDGGPTGSVPVRIVKPSAPPELEPVLRCSGSWPPAPPTASTPPASRWPGTPSAGTWPSR</sequence>
<evidence type="ECO:0000256" key="1">
    <source>
        <dbReference type="SAM" id="MobiDB-lite"/>
    </source>
</evidence>
<feature type="region of interest" description="Disordered" evidence="1">
    <location>
        <begin position="85"/>
        <end position="117"/>
    </location>
</feature>
<accession>A0A7W4TIA0</accession>
<evidence type="ECO:0000313" key="3">
    <source>
        <dbReference type="Proteomes" id="UP000533269"/>
    </source>
</evidence>
<feature type="region of interest" description="Disordered" evidence="1">
    <location>
        <begin position="46"/>
        <end position="69"/>
    </location>
</feature>
<reference evidence="2 3" key="1">
    <citation type="submission" date="2020-08" db="EMBL/GenBank/DDBJ databases">
        <title>The Agave Microbiome: Exploring the role of microbial communities in plant adaptations to desert environments.</title>
        <authorList>
            <person name="Partida-Martinez L.P."/>
        </authorList>
    </citation>
    <scope>NUCLEOTIDE SEQUENCE [LARGE SCALE GENOMIC DNA]</scope>
    <source>
        <strain evidence="2 3">AS2.23</strain>
    </source>
</reference>
<evidence type="ECO:0000313" key="2">
    <source>
        <dbReference type="EMBL" id="MBB2899454.1"/>
    </source>
</evidence>
<name>A0A7W4TIA0_KINRA</name>
<organism evidence="2 3">
    <name type="scientific">Kineococcus radiotolerans</name>
    <dbReference type="NCBI Taxonomy" id="131568"/>
    <lineage>
        <taxon>Bacteria</taxon>
        <taxon>Bacillati</taxon>
        <taxon>Actinomycetota</taxon>
        <taxon>Actinomycetes</taxon>
        <taxon>Kineosporiales</taxon>
        <taxon>Kineosporiaceae</taxon>
        <taxon>Kineococcus</taxon>
    </lineage>
</organism>
<gene>
    <name evidence="2" type="ORF">FHR75_000242</name>
</gene>
<reference evidence="2 3" key="2">
    <citation type="submission" date="2020-08" db="EMBL/GenBank/DDBJ databases">
        <authorList>
            <person name="Partida-Martinez L."/>
            <person name="Huntemann M."/>
            <person name="Clum A."/>
            <person name="Wang J."/>
            <person name="Palaniappan K."/>
            <person name="Ritter S."/>
            <person name="Chen I.-M."/>
            <person name="Stamatis D."/>
            <person name="Reddy T."/>
            <person name="O'Malley R."/>
            <person name="Daum C."/>
            <person name="Shapiro N."/>
            <person name="Ivanova N."/>
            <person name="Kyrpides N."/>
            <person name="Woyke T."/>
        </authorList>
    </citation>
    <scope>NUCLEOTIDE SEQUENCE [LARGE SCALE GENOMIC DNA]</scope>
    <source>
        <strain evidence="2 3">AS2.23</strain>
    </source>
</reference>
<dbReference type="AlphaFoldDB" id="A0A7W4TIA0"/>
<protein>
    <submittedName>
        <fullName evidence="2">Uncharacterized protein</fullName>
    </submittedName>
</protein>
<comment type="caution">
    <text evidence="2">The sequence shown here is derived from an EMBL/GenBank/DDBJ whole genome shotgun (WGS) entry which is preliminary data.</text>
</comment>